<proteinExistence type="predicted"/>
<keyword evidence="5" id="KW-1185">Reference proteome</keyword>
<dbReference type="Pfam" id="PF14339">
    <property type="entry name" value="DUF4394"/>
    <property type="match status" value="1"/>
</dbReference>
<dbReference type="NCBIfam" id="TIGR02595">
    <property type="entry name" value="PEP_CTERM"/>
    <property type="match status" value="1"/>
</dbReference>
<feature type="chain" id="PRO_5037090942" evidence="1">
    <location>
        <begin position="26"/>
        <end position="291"/>
    </location>
</feature>
<dbReference type="Pfam" id="PF07589">
    <property type="entry name" value="PEP-CTERM"/>
    <property type="match status" value="1"/>
</dbReference>
<reference evidence="4" key="1">
    <citation type="journal article" date="2014" name="Int. J. Syst. Evol. Microbiol.">
        <title>Complete genome sequence of Corynebacterium casei LMG S-19264T (=DSM 44701T), isolated from a smear-ripened cheese.</title>
        <authorList>
            <consortium name="US DOE Joint Genome Institute (JGI-PGF)"/>
            <person name="Walter F."/>
            <person name="Albersmeier A."/>
            <person name="Kalinowski J."/>
            <person name="Ruckert C."/>
        </authorList>
    </citation>
    <scope>NUCLEOTIDE SEQUENCE</scope>
    <source>
        <strain evidence="4">CGMCC 1.15519</strain>
    </source>
</reference>
<keyword evidence="4" id="KW-0449">Lipoprotein</keyword>
<feature type="domain" description="DUF4394" evidence="3">
    <location>
        <begin position="38"/>
        <end position="253"/>
    </location>
</feature>
<keyword evidence="1" id="KW-0732">Signal</keyword>
<dbReference type="EMBL" id="BMJM01000004">
    <property type="protein sequence ID" value="GGE08224.1"/>
    <property type="molecule type" value="Genomic_DNA"/>
</dbReference>
<dbReference type="InterPro" id="IPR025507">
    <property type="entry name" value="DUF4394"/>
</dbReference>
<dbReference type="RefSeq" id="WP_188762167.1">
    <property type="nucleotide sequence ID" value="NZ_BMJM01000004.1"/>
</dbReference>
<evidence type="ECO:0000259" key="2">
    <source>
        <dbReference type="Pfam" id="PF07589"/>
    </source>
</evidence>
<reference evidence="4" key="2">
    <citation type="submission" date="2020-09" db="EMBL/GenBank/DDBJ databases">
        <authorList>
            <person name="Sun Q."/>
            <person name="Zhou Y."/>
        </authorList>
    </citation>
    <scope>NUCLEOTIDE SEQUENCE</scope>
    <source>
        <strain evidence="4">CGMCC 1.15519</strain>
    </source>
</reference>
<gene>
    <name evidence="4" type="ORF">GCM10011529_13330</name>
</gene>
<dbReference type="AlphaFoldDB" id="A0A917E620"/>
<dbReference type="Proteomes" id="UP000635071">
    <property type="component" value="Unassembled WGS sequence"/>
</dbReference>
<dbReference type="NCBIfam" id="NF035944">
    <property type="entry name" value="PEPxxWA-CTERM"/>
    <property type="match status" value="1"/>
</dbReference>
<organism evidence="4 5">
    <name type="scientific">Sandarakinorhabdus glacialis</name>
    <dbReference type="NCBI Taxonomy" id="1614636"/>
    <lineage>
        <taxon>Bacteria</taxon>
        <taxon>Pseudomonadati</taxon>
        <taxon>Pseudomonadota</taxon>
        <taxon>Alphaproteobacteria</taxon>
        <taxon>Sphingomonadales</taxon>
        <taxon>Sphingosinicellaceae</taxon>
        <taxon>Sandarakinorhabdus</taxon>
    </lineage>
</organism>
<accession>A0A917E620</accession>
<evidence type="ECO:0000313" key="5">
    <source>
        <dbReference type="Proteomes" id="UP000635071"/>
    </source>
</evidence>
<comment type="caution">
    <text evidence="4">The sequence shown here is derived from an EMBL/GenBank/DDBJ whole genome shotgun (WGS) entry which is preliminary data.</text>
</comment>
<sequence length="291" mass="29412">MTFRSNSALKLTGLAIAIAAPAATASAETIFGLAGGNIVTFDSATPGTVNSSRAITGLASGERLVGLDLRPATKTLYSVSTSGNLYTLARGAGGTYVATSIGIIAPPPTGSNFGIDFNPVPDRLRLISDTNQNLRINPTNAVTLVDTPITLNGSSTVDIIGSAYANNRAGALTTRLYGLDAITDSLLVATNANAGTYINVGALGVALGSLDRVGFDISGRTNNAFFSVRNSLYSLNLGTGTGTLIGNVGAEGLAGITAAGVPEPASWAMLIAGFGLVGASMRRRTAALART</sequence>
<feature type="signal peptide" evidence="1">
    <location>
        <begin position="1"/>
        <end position="25"/>
    </location>
</feature>
<protein>
    <submittedName>
        <fullName evidence="4">Lipoprotein</fullName>
    </submittedName>
</protein>
<name>A0A917E620_9SPHN</name>
<dbReference type="InterPro" id="IPR013424">
    <property type="entry name" value="Ice-binding_C"/>
</dbReference>
<evidence type="ECO:0000313" key="4">
    <source>
        <dbReference type="EMBL" id="GGE08224.1"/>
    </source>
</evidence>
<evidence type="ECO:0000256" key="1">
    <source>
        <dbReference type="SAM" id="SignalP"/>
    </source>
</evidence>
<feature type="domain" description="Ice-binding protein C-terminal" evidence="2">
    <location>
        <begin position="261"/>
        <end position="284"/>
    </location>
</feature>
<evidence type="ECO:0000259" key="3">
    <source>
        <dbReference type="Pfam" id="PF14339"/>
    </source>
</evidence>